<evidence type="ECO:0000256" key="1">
    <source>
        <dbReference type="ARBA" id="ARBA00012513"/>
    </source>
</evidence>
<evidence type="ECO:0000259" key="10">
    <source>
        <dbReference type="PROSITE" id="PS50011"/>
    </source>
</evidence>
<dbReference type="SUPFAM" id="SSF56112">
    <property type="entry name" value="Protein kinase-like (PK-like)"/>
    <property type="match status" value="1"/>
</dbReference>
<dbReference type="EC" id="2.7.11.1" evidence="1"/>
<evidence type="ECO:0000256" key="3">
    <source>
        <dbReference type="ARBA" id="ARBA00022679"/>
    </source>
</evidence>
<keyword evidence="5 11" id="KW-0418">Kinase</keyword>
<accession>A0A2T0TDK0</accession>
<reference evidence="11 12" key="1">
    <citation type="submission" date="2018-03" db="EMBL/GenBank/DDBJ databases">
        <title>Genomic Encyclopedia of Archaeal and Bacterial Type Strains, Phase II (KMG-II): from individual species to whole genera.</title>
        <authorList>
            <person name="Goeker M."/>
        </authorList>
    </citation>
    <scope>NUCLEOTIDE SEQUENCE [LARGE SCALE GENOMIC DNA]</scope>
    <source>
        <strain evidence="11 12">DSM 44720</strain>
    </source>
</reference>
<feature type="region of interest" description="Disordered" evidence="8">
    <location>
        <begin position="317"/>
        <end position="337"/>
    </location>
</feature>
<protein>
    <recommendedName>
        <fullName evidence="1">non-specific serine/threonine protein kinase</fullName>
        <ecNumber evidence="1">2.7.11.1</ecNumber>
    </recommendedName>
</protein>
<evidence type="ECO:0000313" key="11">
    <source>
        <dbReference type="EMBL" id="PRY43704.1"/>
    </source>
</evidence>
<keyword evidence="9" id="KW-1133">Transmembrane helix</keyword>
<evidence type="ECO:0000313" key="12">
    <source>
        <dbReference type="Proteomes" id="UP000239494"/>
    </source>
</evidence>
<dbReference type="PROSITE" id="PS00107">
    <property type="entry name" value="PROTEIN_KINASE_ATP"/>
    <property type="match status" value="1"/>
</dbReference>
<dbReference type="PANTHER" id="PTHR43289">
    <property type="entry name" value="MITOGEN-ACTIVATED PROTEIN KINASE KINASE KINASE 20-RELATED"/>
    <property type="match status" value="1"/>
</dbReference>
<dbReference type="AlphaFoldDB" id="A0A2T0TDK0"/>
<keyword evidence="9" id="KW-0472">Membrane</keyword>
<evidence type="ECO:0000256" key="4">
    <source>
        <dbReference type="ARBA" id="ARBA00022741"/>
    </source>
</evidence>
<dbReference type="Proteomes" id="UP000239494">
    <property type="component" value="Unassembled WGS sequence"/>
</dbReference>
<feature type="transmembrane region" description="Helical" evidence="9">
    <location>
        <begin position="291"/>
        <end position="312"/>
    </location>
</feature>
<dbReference type="SMART" id="SM00220">
    <property type="entry name" value="S_TKc"/>
    <property type="match status" value="1"/>
</dbReference>
<evidence type="ECO:0000256" key="6">
    <source>
        <dbReference type="ARBA" id="ARBA00022840"/>
    </source>
</evidence>
<dbReference type="GO" id="GO:0004674">
    <property type="term" value="F:protein serine/threonine kinase activity"/>
    <property type="evidence" value="ECO:0007669"/>
    <property type="project" value="UniProtKB-KW"/>
</dbReference>
<dbReference type="InterPro" id="IPR011009">
    <property type="entry name" value="Kinase-like_dom_sf"/>
</dbReference>
<dbReference type="PROSITE" id="PS50011">
    <property type="entry name" value="PROTEIN_KINASE_DOM"/>
    <property type="match status" value="1"/>
</dbReference>
<dbReference type="Gene3D" id="3.30.200.20">
    <property type="entry name" value="Phosphorylase Kinase, domain 1"/>
    <property type="match status" value="1"/>
</dbReference>
<keyword evidence="4 7" id="KW-0547">Nucleotide-binding</keyword>
<feature type="domain" description="Protein kinase" evidence="10">
    <location>
        <begin position="6"/>
        <end position="263"/>
    </location>
</feature>
<keyword evidence="6 7" id="KW-0067">ATP-binding</keyword>
<evidence type="ECO:0000256" key="9">
    <source>
        <dbReference type="SAM" id="Phobius"/>
    </source>
</evidence>
<organism evidence="11 12">
    <name type="scientific">Umezawaea tangerina</name>
    <dbReference type="NCBI Taxonomy" id="84725"/>
    <lineage>
        <taxon>Bacteria</taxon>
        <taxon>Bacillati</taxon>
        <taxon>Actinomycetota</taxon>
        <taxon>Actinomycetes</taxon>
        <taxon>Pseudonocardiales</taxon>
        <taxon>Pseudonocardiaceae</taxon>
        <taxon>Umezawaea</taxon>
    </lineage>
</organism>
<name>A0A2T0TDK0_9PSEU</name>
<keyword evidence="9" id="KW-0812">Transmembrane</keyword>
<sequence length="468" mass="49088">MHIPGLTNLQPLGQGGFATVYRAHQEQLGRDVAVKIDNRVLAGERDRRRFLREAHAAARLSGHPNVVAVHDANITPQGMPYIVMELCTGGSLHDVLKKNGPLPSEQVRQLGVALADALAAAHAEGVLHRDIKPANILVDRYGTAKLADFGLAALLDAAGDSTVTRDALSPSYAPPEAFAMAAPTVAGDVYALAATLYDLLAGKPPRPVPWPIESFDHLGEVLRRPVPPVPGVPEDFHNALARALHPDVSARTPTAARLRDELRGAVPTSPPPQPVAYAPVAPPPPARKKRAVAVVAAVVAVLLVGGGVWWALSRDGGTTTATGPGSSTSAPPKVDETKAPPPYLKACATGFCVEEASCYRGTVSIGGQAATARRISDCSQEHYWEAFAGGWLSGKIPKVGPDELAASPEVVGICTKEAMTANTRPNVDTSTWQIVAIGFEDDERNYFHCLASPSEGGETTTSAFGSGG</sequence>
<gene>
    <name evidence="11" type="ORF">CLV43_103451</name>
</gene>
<keyword evidence="2 11" id="KW-0723">Serine/threonine-protein kinase</keyword>
<evidence type="ECO:0000256" key="8">
    <source>
        <dbReference type="SAM" id="MobiDB-lite"/>
    </source>
</evidence>
<feature type="binding site" evidence="7">
    <location>
        <position position="35"/>
    </location>
    <ligand>
        <name>ATP</name>
        <dbReference type="ChEBI" id="CHEBI:30616"/>
    </ligand>
</feature>
<feature type="compositionally biased region" description="Low complexity" evidence="8">
    <location>
        <begin position="317"/>
        <end position="332"/>
    </location>
</feature>
<dbReference type="Gene3D" id="1.10.510.10">
    <property type="entry name" value="Transferase(Phosphotransferase) domain 1"/>
    <property type="match status" value="1"/>
</dbReference>
<dbReference type="PANTHER" id="PTHR43289:SF6">
    <property type="entry name" value="SERINE_THREONINE-PROTEIN KINASE NEKL-3"/>
    <property type="match status" value="1"/>
</dbReference>
<dbReference type="InterPro" id="IPR008271">
    <property type="entry name" value="Ser/Thr_kinase_AS"/>
</dbReference>
<dbReference type="Pfam" id="PF00069">
    <property type="entry name" value="Pkinase"/>
    <property type="match status" value="1"/>
</dbReference>
<evidence type="ECO:0000256" key="7">
    <source>
        <dbReference type="PROSITE-ProRule" id="PRU10141"/>
    </source>
</evidence>
<comment type="caution">
    <text evidence="11">The sequence shown here is derived from an EMBL/GenBank/DDBJ whole genome shotgun (WGS) entry which is preliminary data.</text>
</comment>
<dbReference type="EMBL" id="PVTF01000003">
    <property type="protein sequence ID" value="PRY43704.1"/>
    <property type="molecule type" value="Genomic_DNA"/>
</dbReference>
<dbReference type="InterPro" id="IPR017441">
    <property type="entry name" value="Protein_kinase_ATP_BS"/>
</dbReference>
<dbReference type="PROSITE" id="PS00108">
    <property type="entry name" value="PROTEIN_KINASE_ST"/>
    <property type="match status" value="1"/>
</dbReference>
<keyword evidence="12" id="KW-1185">Reference proteome</keyword>
<evidence type="ECO:0000256" key="2">
    <source>
        <dbReference type="ARBA" id="ARBA00022527"/>
    </source>
</evidence>
<keyword evidence="3" id="KW-0808">Transferase</keyword>
<proteinExistence type="predicted"/>
<dbReference type="GO" id="GO:0005524">
    <property type="term" value="F:ATP binding"/>
    <property type="evidence" value="ECO:0007669"/>
    <property type="project" value="UniProtKB-UniRule"/>
</dbReference>
<dbReference type="InterPro" id="IPR000719">
    <property type="entry name" value="Prot_kinase_dom"/>
</dbReference>
<dbReference type="CDD" id="cd14014">
    <property type="entry name" value="STKc_PknB_like"/>
    <property type="match status" value="1"/>
</dbReference>
<evidence type="ECO:0000256" key="5">
    <source>
        <dbReference type="ARBA" id="ARBA00022777"/>
    </source>
</evidence>
<dbReference type="RefSeq" id="WP_106187240.1">
    <property type="nucleotide sequence ID" value="NZ_PVTF01000003.1"/>
</dbReference>
<dbReference type="OrthoDB" id="9762169at2"/>